<protein>
    <submittedName>
        <fullName evidence="2">Uncharacterized protein</fullName>
    </submittedName>
</protein>
<reference evidence="2 3" key="1">
    <citation type="submission" date="2024-02" db="EMBL/GenBank/DDBJ databases">
        <title>High-quality chromosome-scale genome assembly of Pensacola bahiagrass (Paspalum notatum Flugge var. saurae).</title>
        <authorList>
            <person name="Vega J.M."/>
            <person name="Podio M."/>
            <person name="Orjuela J."/>
            <person name="Siena L.A."/>
            <person name="Pessino S.C."/>
            <person name="Combes M.C."/>
            <person name="Mariac C."/>
            <person name="Albertini E."/>
            <person name="Pupilli F."/>
            <person name="Ortiz J.P.A."/>
            <person name="Leblanc O."/>
        </authorList>
    </citation>
    <scope>NUCLEOTIDE SEQUENCE [LARGE SCALE GENOMIC DNA]</scope>
    <source>
        <strain evidence="2">R1</strain>
        <tissue evidence="2">Leaf</tissue>
    </source>
</reference>
<dbReference type="AlphaFoldDB" id="A0AAQ3SM21"/>
<name>A0AAQ3SM21_PASNO</name>
<organism evidence="2 3">
    <name type="scientific">Paspalum notatum var. saurae</name>
    <dbReference type="NCBI Taxonomy" id="547442"/>
    <lineage>
        <taxon>Eukaryota</taxon>
        <taxon>Viridiplantae</taxon>
        <taxon>Streptophyta</taxon>
        <taxon>Embryophyta</taxon>
        <taxon>Tracheophyta</taxon>
        <taxon>Spermatophyta</taxon>
        <taxon>Magnoliopsida</taxon>
        <taxon>Liliopsida</taxon>
        <taxon>Poales</taxon>
        <taxon>Poaceae</taxon>
        <taxon>PACMAD clade</taxon>
        <taxon>Panicoideae</taxon>
        <taxon>Andropogonodae</taxon>
        <taxon>Paspaleae</taxon>
        <taxon>Paspalinae</taxon>
        <taxon>Paspalum</taxon>
    </lineage>
</organism>
<evidence type="ECO:0000313" key="3">
    <source>
        <dbReference type="Proteomes" id="UP001341281"/>
    </source>
</evidence>
<dbReference type="EMBL" id="CP144746">
    <property type="protein sequence ID" value="WVZ56445.1"/>
    <property type="molecule type" value="Genomic_DNA"/>
</dbReference>
<feature type="non-terminal residue" evidence="2">
    <location>
        <position position="1"/>
    </location>
</feature>
<gene>
    <name evidence="2" type="ORF">U9M48_006974</name>
</gene>
<sequence>MLYYSIWALTCEPVAQATNVLWRKNVPMDLSGALLSSVFSTLSGTKVFRSVHAFLLSIAHHLVMPAVKMRAGALVGDITATKSIRGGHGMAHVSRGKEDKGEGDMEPTGLVSACELKGARRDDGADVSP</sequence>
<accession>A0AAQ3SM21</accession>
<evidence type="ECO:0000256" key="1">
    <source>
        <dbReference type="SAM" id="MobiDB-lite"/>
    </source>
</evidence>
<dbReference type="Proteomes" id="UP001341281">
    <property type="component" value="Chromosome 02"/>
</dbReference>
<evidence type="ECO:0000313" key="2">
    <source>
        <dbReference type="EMBL" id="WVZ56445.1"/>
    </source>
</evidence>
<feature type="region of interest" description="Disordered" evidence="1">
    <location>
        <begin position="86"/>
        <end position="129"/>
    </location>
</feature>
<feature type="compositionally biased region" description="Basic and acidic residues" evidence="1">
    <location>
        <begin position="117"/>
        <end position="129"/>
    </location>
</feature>
<proteinExistence type="predicted"/>
<keyword evidence="3" id="KW-1185">Reference proteome</keyword>